<proteinExistence type="inferred from homology"/>
<dbReference type="CDD" id="cd18825">
    <property type="entry name" value="GH43_CtGH43-like"/>
    <property type="match status" value="1"/>
</dbReference>
<dbReference type="PANTHER" id="PTHR22925:SF3">
    <property type="entry name" value="GLYCOSYL HYDROLASE FAMILY PROTEIN 43"/>
    <property type="match status" value="1"/>
</dbReference>
<keyword evidence="5" id="KW-0812">Transmembrane</keyword>
<organism evidence="6 7">
    <name type="scientific">Cyclotella cryptica</name>
    <dbReference type="NCBI Taxonomy" id="29204"/>
    <lineage>
        <taxon>Eukaryota</taxon>
        <taxon>Sar</taxon>
        <taxon>Stramenopiles</taxon>
        <taxon>Ochrophyta</taxon>
        <taxon>Bacillariophyta</taxon>
        <taxon>Coscinodiscophyceae</taxon>
        <taxon>Thalassiosirophycidae</taxon>
        <taxon>Stephanodiscales</taxon>
        <taxon>Stephanodiscaceae</taxon>
        <taxon>Cyclotella</taxon>
    </lineage>
</organism>
<comment type="similarity">
    <text evidence="1 4">Belongs to the glycosyl hydrolase 43 family.</text>
</comment>
<keyword evidence="5" id="KW-0472">Membrane</keyword>
<sequence length="433" mass="49495">MIRLDYRFRDTVMYPNESTRERVHQSRHNIPRENDPLLRKTLRNGEARSKAWFLILLFSLIVLVLYKNGHSRINATPNLKSSTTSNPDRNKYIRPGDIFYDTQGEPINAHGGGFLRYNDTYYWYGEIKQGKTYLPAANANWGGTRVDFVGISCYASTNLVDWHKCTTYNVLPAVNDDPSHDLHWTKVGERPKVVYNAKTKMFVMWLHVDTMDYQLARCGVATSSSPEGQFSYLGSFRPGGHHRPLASYPGIGATHTEDEQMARDLTVFVDDDTKAYLFTSSENNSVMHISELTGDYLSTTGTYQRIFVGAYVEAPSIFKKDGLYHFIGSGCTAWYPNAARSAVAVSIWGPWILTGNPCRGEEANTTFRSQSTFVIPVSNGRDDFYVFVADRWNMYNLSDSRYVWLPLSFDRTSGLDMIAIWWQDFWTPEDYTT</sequence>
<dbReference type="AlphaFoldDB" id="A0ABD3PX27"/>
<keyword evidence="2 4" id="KW-0378">Hydrolase</keyword>
<reference evidence="6 7" key="1">
    <citation type="journal article" date="2020" name="G3 (Bethesda)">
        <title>Improved Reference Genome for Cyclotella cryptica CCMP332, a Model for Cell Wall Morphogenesis, Salinity Adaptation, and Lipid Production in Diatoms (Bacillariophyta).</title>
        <authorList>
            <person name="Roberts W.R."/>
            <person name="Downey K.M."/>
            <person name="Ruck E.C."/>
            <person name="Traller J.C."/>
            <person name="Alverson A.J."/>
        </authorList>
    </citation>
    <scope>NUCLEOTIDE SEQUENCE [LARGE SCALE GENOMIC DNA]</scope>
    <source>
        <strain evidence="6 7">CCMP332</strain>
    </source>
</reference>
<evidence type="ECO:0000313" key="7">
    <source>
        <dbReference type="Proteomes" id="UP001516023"/>
    </source>
</evidence>
<keyword evidence="5" id="KW-1133">Transmembrane helix</keyword>
<dbReference type="GO" id="GO:0004553">
    <property type="term" value="F:hydrolase activity, hydrolyzing O-glycosyl compounds"/>
    <property type="evidence" value="ECO:0007669"/>
    <property type="project" value="UniProtKB-ARBA"/>
</dbReference>
<gene>
    <name evidence="6" type="ORF">HJC23_005530</name>
</gene>
<dbReference type="Pfam" id="PF04616">
    <property type="entry name" value="Glyco_hydro_43"/>
    <property type="match status" value="1"/>
</dbReference>
<accession>A0ABD3PX27</accession>
<evidence type="ECO:0008006" key="8">
    <source>
        <dbReference type="Google" id="ProtNLM"/>
    </source>
</evidence>
<evidence type="ECO:0000256" key="1">
    <source>
        <dbReference type="ARBA" id="ARBA00009865"/>
    </source>
</evidence>
<evidence type="ECO:0000313" key="6">
    <source>
        <dbReference type="EMBL" id="KAL3792560.1"/>
    </source>
</evidence>
<comment type="caution">
    <text evidence="6">The sequence shown here is derived from an EMBL/GenBank/DDBJ whole genome shotgun (WGS) entry which is preliminary data.</text>
</comment>
<protein>
    <recommendedName>
        <fullName evidence="8">Glycosyl hydrolase family 43 protein</fullName>
    </recommendedName>
</protein>
<dbReference type="PANTHER" id="PTHR22925">
    <property type="entry name" value="GLYCOSYL HYDROLASE 43 FAMILY MEMBER"/>
    <property type="match status" value="1"/>
</dbReference>
<dbReference type="EMBL" id="JABMIG020000100">
    <property type="protein sequence ID" value="KAL3792560.1"/>
    <property type="molecule type" value="Genomic_DNA"/>
</dbReference>
<evidence type="ECO:0000256" key="4">
    <source>
        <dbReference type="RuleBase" id="RU361187"/>
    </source>
</evidence>
<dbReference type="InterPro" id="IPR023296">
    <property type="entry name" value="Glyco_hydro_beta-prop_sf"/>
</dbReference>
<keyword evidence="7" id="KW-1185">Reference proteome</keyword>
<dbReference type="InterPro" id="IPR006710">
    <property type="entry name" value="Glyco_hydro_43"/>
</dbReference>
<feature type="transmembrane region" description="Helical" evidence="5">
    <location>
        <begin position="49"/>
        <end position="66"/>
    </location>
</feature>
<dbReference type="Proteomes" id="UP001516023">
    <property type="component" value="Unassembled WGS sequence"/>
</dbReference>
<dbReference type="SUPFAM" id="SSF75005">
    <property type="entry name" value="Arabinanase/levansucrase/invertase"/>
    <property type="match status" value="1"/>
</dbReference>
<evidence type="ECO:0000256" key="3">
    <source>
        <dbReference type="ARBA" id="ARBA00023295"/>
    </source>
</evidence>
<name>A0ABD3PX27_9STRA</name>
<evidence type="ECO:0000256" key="5">
    <source>
        <dbReference type="SAM" id="Phobius"/>
    </source>
</evidence>
<evidence type="ECO:0000256" key="2">
    <source>
        <dbReference type="ARBA" id="ARBA00022801"/>
    </source>
</evidence>
<dbReference type="GO" id="GO:0005975">
    <property type="term" value="P:carbohydrate metabolic process"/>
    <property type="evidence" value="ECO:0007669"/>
    <property type="project" value="UniProtKB-ARBA"/>
</dbReference>
<keyword evidence="3 4" id="KW-0326">Glycosidase</keyword>
<dbReference type="Gene3D" id="2.115.10.20">
    <property type="entry name" value="Glycosyl hydrolase domain, family 43"/>
    <property type="match status" value="1"/>
</dbReference>